<reference evidence="2 3" key="2">
    <citation type="submission" date="2018-11" db="EMBL/GenBank/DDBJ databases">
        <authorList>
            <consortium name="Pathogen Informatics"/>
        </authorList>
    </citation>
    <scope>NUCLEOTIDE SEQUENCE [LARGE SCALE GENOMIC DNA]</scope>
</reference>
<evidence type="ECO:0000313" key="3">
    <source>
        <dbReference type="Proteomes" id="UP000270296"/>
    </source>
</evidence>
<sequence length="92" mass="10351">MKSAEAGTQKSFLQYEVAKSGSVTPQSDHETDLKIAHTYAPTNTCIEEKMEEFYQELEYALVPKSRYTSSWEISMPKPDEEGPVTSVGRNDT</sequence>
<evidence type="ECO:0000313" key="2">
    <source>
        <dbReference type="EMBL" id="VDP24659.1"/>
    </source>
</evidence>
<keyword evidence="3" id="KW-1185">Reference proteome</keyword>
<evidence type="ECO:0000256" key="1">
    <source>
        <dbReference type="SAM" id="MobiDB-lite"/>
    </source>
</evidence>
<gene>
    <name evidence="2" type="ORF">SBAD_LOCUS9654</name>
</gene>
<dbReference type="AlphaFoldDB" id="A0A183J1A4"/>
<dbReference type="WBParaSite" id="SBAD_0001000001-mRNA-1">
    <property type="protein sequence ID" value="SBAD_0001000001-mRNA-1"/>
    <property type="gene ID" value="SBAD_0001000001"/>
</dbReference>
<feature type="region of interest" description="Disordered" evidence="1">
    <location>
        <begin position="73"/>
        <end position="92"/>
    </location>
</feature>
<accession>A0A183J1A4</accession>
<name>A0A183J1A4_9BILA</name>
<evidence type="ECO:0000313" key="4">
    <source>
        <dbReference type="WBParaSite" id="SBAD_0001000001-mRNA-1"/>
    </source>
</evidence>
<dbReference type="Proteomes" id="UP000270296">
    <property type="component" value="Unassembled WGS sequence"/>
</dbReference>
<protein>
    <submittedName>
        <fullName evidence="4">Reverse transcriptase domain-containing protein</fullName>
    </submittedName>
</protein>
<reference evidence="4" key="1">
    <citation type="submission" date="2016-06" db="UniProtKB">
        <authorList>
            <consortium name="WormBaseParasite"/>
        </authorList>
    </citation>
    <scope>IDENTIFICATION</scope>
</reference>
<proteinExistence type="predicted"/>
<dbReference type="EMBL" id="UZAM01012995">
    <property type="protein sequence ID" value="VDP24659.1"/>
    <property type="molecule type" value="Genomic_DNA"/>
</dbReference>
<organism evidence="4">
    <name type="scientific">Soboliphyme baturini</name>
    <dbReference type="NCBI Taxonomy" id="241478"/>
    <lineage>
        <taxon>Eukaryota</taxon>
        <taxon>Metazoa</taxon>
        <taxon>Ecdysozoa</taxon>
        <taxon>Nematoda</taxon>
        <taxon>Enoplea</taxon>
        <taxon>Dorylaimia</taxon>
        <taxon>Dioctophymatida</taxon>
        <taxon>Dioctophymatoidea</taxon>
        <taxon>Soboliphymatidae</taxon>
        <taxon>Soboliphyme</taxon>
    </lineage>
</organism>